<accession>A0A4D8Q229</accession>
<gene>
    <name evidence="1" type="ORF">D3867_19695</name>
</gene>
<geneLocation type="plasmid" evidence="1">
    <name>p1</name>
</geneLocation>
<dbReference type="InterPro" id="IPR012334">
    <property type="entry name" value="Pectin_lyas_fold"/>
</dbReference>
<keyword evidence="1" id="KW-0614">Plasmid</keyword>
<organism evidence="1 2">
    <name type="scientific">Azospirillum brasilense</name>
    <dbReference type="NCBI Taxonomy" id="192"/>
    <lineage>
        <taxon>Bacteria</taxon>
        <taxon>Pseudomonadati</taxon>
        <taxon>Pseudomonadota</taxon>
        <taxon>Alphaproteobacteria</taxon>
        <taxon>Rhodospirillales</taxon>
        <taxon>Azospirillaceae</taxon>
        <taxon>Azospirillum</taxon>
    </lineage>
</organism>
<dbReference type="AlphaFoldDB" id="A0A4D8Q229"/>
<dbReference type="Proteomes" id="UP000298596">
    <property type="component" value="Plasmid p1"/>
</dbReference>
<name>A0A4D8Q229_AZOBR</name>
<evidence type="ECO:0008006" key="3">
    <source>
        <dbReference type="Google" id="ProtNLM"/>
    </source>
</evidence>
<evidence type="ECO:0000313" key="2">
    <source>
        <dbReference type="Proteomes" id="UP000298596"/>
    </source>
</evidence>
<sequence length="813" mass="83072">MAEIDRLSLVGLPTAQLATVVGLDRELLIDTTKKTATVHDGVKAGGYPLLREDGDGSAVAVTATGGGPATLADRFRRVDSIAVLRSIPAATATGLGSVMVTGYWAAADGGGGLFVWDSSSTAADDAGVIIRPTGSVSAGRWRRVIAGDVDPKWYGAQADWNHDLQAGSYNEAQFQAAIDSAAARGLNVCIPPGRFGFAASSVPGKASVTIPGGVKLYSSDPASGRTTLYHARVEAMHAAHGDVGPLFDLWGRAALEGVSVYCYSGSMTAPVVSRPTLRLCGAYPRLSNIRFHYPFVAVGTDVAAGAYGCVIADGIYGYFHHRMFYLEDTADGSILRNLHSNNPDGVPFPADYSWYGSTNRVLVECNGADGILGENWFAAHGRSLIRVATTGADPDGGSGSGYSLSVSVTSAAAEGMLAAIDVQATGLGPESTITLMGGSLQTNNRPGGACIVNMEGTCHLRLVGMALPQSAGATYVRQGGAGTVRLSECLIDGQDAVGSAPGNGSTLLKLLPSGTGSVDFDGCLIRNFTKLVDDTGARRAYGFSANCRASGIVSVGDLSGYLIDAGGLVRPSVVAAGTGTAAAPAYAFNGDADTGLFAPGADTLALSTGGAERARVDSAGNLIVGGLSSIQPGTAPTYRAGAFQVRSTGAGMNIERYVAAGSSPPALYLAKSNHLTPGWHGAVSDGTITGEIQFHGSDGAKFIASAAIRSMVDGTPGTDDMPGRIVFLTTPDGGTIPAERMRIDNTGALTHRGGATVIVDANSHLGLRPYTVATLPSAAAADRLISVSNGSSGRRLAISDGAAWRWADGTIVS</sequence>
<protein>
    <recommendedName>
        <fullName evidence="3">Pectate lyase superfamily protein domain-containing protein</fullName>
    </recommendedName>
</protein>
<proteinExistence type="predicted"/>
<dbReference type="Gene3D" id="2.10.10.30">
    <property type="match status" value="1"/>
</dbReference>
<dbReference type="Gene3D" id="2.160.20.10">
    <property type="entry name" value="Single-stranded right-handed beta-helix, Pectin lyase-like"/>
    <property type="match status" value="1"/>
</dbReference>
<evidence type="ECO:0000313" key="1">
    <source>
        <dbReference type="EMBL" id="QCO04185.1"/>
    </source>
</evidence>
<dbReference type="EMBL" id="CP032331">
    <property type="protein sequence ID" value="QCO04185.1"/>
    <property type="molecule type" value="Genomic_DNA"/>
</dbReference>
<reference evidence="1 2" key="1">
    <citation type="submission" date="2018-09" db="EMBL/GenBank/DDBJ databases">
        <title>Whole genome based analysis of evolution and adaptive divergence in Indian and Brazilian strains of Azospirillum brasilense.</title>
        <authorList>
            <person name="Singh C."/>
            <person name="Tripathi A.K."/>
        </authorList>
    </citation>
    <scope>NUCLEOTIDE SEQUENCE [LARGE SCALE GENOMIC DNA]</scope>
    <source>
        <strain evidence="1 2">MTCC4036</strain>
        <plasmid evidence="1 2">p1</plasmid>
    </source>
</reference>